<gene>
    <name evidence="1" type="ORF">ACFSJ0_18125</name>
</gene>
<keyword evidence="2" id="KW-1185">Reference proteome</keyword>
<evidence type="ECO:0000313" key="1">
    <source>
        <dbReference type="EMBL" id="MFD1538979.1"/>
    </source>
</evidence>
<evidence type="ECO:0000313" key="2">
    <source>
        <dbReference type="Proteomes" id="UP001597097"/>
    </source>
</evidence>
<accession>A0ABW4G8B5</accession>
<dbReference type="RefSeq" id="WP_219539645.1">
    <property type="nucleotide sequence ID" value="NZ_JAHKRM010000069.1"/>
</dbReference>
<protein>
    <submittedName>
        <fullName evidence="1">Uncharacterized protein</fullName>
    </submittedName>
</protein>
<dbReference type="Proteomes" id="UP001597097">
    <property type="component" value="Unassembled WGS sequence"/>
</dbReference>
<comment type="caution">
    <text evidence="1">The sequence shown here is derived from an EMBL/GenBank/DDBJ whole genome shotgun (WGS) entry which is preliminary data.</text>
</comment>
<reference evidence="2" key="1">
    <citation type="journal article" date="2019" name="Int. J. Syst. Evol. Microbiol.">
        <title>The Global Catalogue of Microorganisms (GCM) 10K type strain sequencing project: providing services to taxonomists for standard genome sequencing and annotation.</title>
        <authorList>
            <consortium name="The Broad Institute Genomics Platform"/>
            <consortium name="The Broad Institute Genome Sequencing Center for Infectious Disease"/>
            <person name="Wu L."/>
            <person name="Ma J."/>
        </authorList>
    </citation>
    <scope>NUCLEOTIDE SEQUENCE [LARGE SCALE GENOMIC DNA]</scope>
    <source>
        <strain evidence="2">CGMCC 1.15399</strain>
    </source>
</reference>
<dbReference type="EMBL" id="JBHUCM010000015">
    <property type="protein sequence ID" value="MFD1538979.1"/>
    <property type="molecule type" value="Genomic_DNA"/>
</dbReference>
<sequence>MNADDCHDGNAICLGGPCHGLLTHIDQDIGLLTVPVPRRSPDEPETGARYRVTRERVRYCGQAEAYIALHWVGAPYSCGHSSP</sequence>
<organism evidence="1 2">
    <name type="scientific">Nonomuraea guangzhouensis</name>
    <dbReference type="NCBI Taxonomy" id="1291555"/>
    <lineage>
        <taxon>Bacteria</taxon>
        <taxon>Bacillati</taxon>
        <taxon>Actinomycetota</taxon>
        <taxon>Actinomycetes</taxon>
        <taxon>Streptosporangiales</taxon>
        <taxon>Streptosporangiaceae</taxon>
        <taxon>Nonomuraea</taxon>
    </lineage>
</organism>
<name>A0ABW4G8B5_9ACTN</name>
<proteinExistence type="predicted"/>